<dbReference type="Proteomes" id="UP000515908">
    <property type="component" value="Chromosome 22"/>
</dbReference>
<keyword evidence="3" id="KW-1185">Reference proteome</keyword>
<organism evidence="2 3">
    <name type="scientific">Angomonas deanei</name>
    <dbReference type="NCBI Taxonomy" id="59799"/>
    <lineage>
        <taxon>Eukaryota</taxon>
        <taxon>Discoba</taxon>
        <taxon>Euglenozoa</taxon>
        <taxon>Kinetoplastea</taxon>
        <taxon>Metakinetoplastina</taxon>
        <taxon>Trypanosomatida</taxon>
        <taxon>Trypanosomatidae</taxon>
        <taxon>Strigomonadinae</taxon>
        <taxon>Angomonas</taxon>
    </lineage>
</organism>
<evidence type="ECO:0000313" key="3">
    <source>
        <dbReference type="Proteomes" id="UP000515908"/>
    </source>
</evidence>
<reference evidence="2 3" key="1">
    <citation type="submission" date="2020-08" db="EMBL/GenBank/DDBJ databases">
        <authorList>
            <person name="Newling K."/>
            <person name="Davey J."/>
            <person name="Forrester S."/>
        </authorList>
    </citation>
    <scope>NUCLEOTIDE SEQUENCE [LARGE SCALE GENOMIC DNA]</scope>
    <source>
        <strain evidence="3">Crithidia deanei Carvalho (ATCC PRA-265)</strain>
    </source>
</reference>
<sequence>MGSAVKRQRALEEDFHPSPLKHTKPENNNNTRVTTVSPTRTLERLSQQKVVHEEEERLLSLLLLVMEAFKQVFGERYAWRHFGATQATRQDLRTDRRTSQQLSTHPVPLDDETVLQAIFSGLEESGKTIECVFPRLRQQYKLFHHHNENKECPPPLDMLVYYETFVTSLSELI</sequence>
<evidence type="ECO:0000256" key="1">
    <source>
        <dbReference type="SAM" id="MobiDB-lite"/>
    </source>
</evidence>
<feature type="region of interest" description="Disordered" evidence="1">
    <location>
        <begin position="1"/>
        <end position="38"/>
    </location>
</feature>
<evidence type="ECO:0000313" key="2">
    <source>
        <dbReference type="EMBL" id="CAD2221731.1"/>
    </source>
</evidence>
<accession>A0A7G2CRV5</accession>
<dbReference type="AlphaFoldDB" id="A0A7G2CRV5"/>
<dbReference type="EMBL" id="LR877166">
    <property type="protein sequence ID" value="CAD2221731.1"/>
    <property type="molecule type" value="Genomic_DNA"/>
</dbReference>
<gene>
    <name evidence="2" type="ORF">ADEAN_000926600</name>
</gene>
<protein>
    <submittedName>
        <fullName evidence="2">Uncharacterized protein</fullName>
    </submittedName>
</protein>
<proteinExistence type="predicted"/>
<name>A0A7G2CRV5_9TRYP</name>
<feature type="compositionally biased region" description="Polar residues" evidence="1">
    <location>
        <begin position="26"/>
        <end position="38"/>
    </location>
</feature>
<dbReference type="VEuPathDB" id="TriTrypDB:ADEAN_000926600"/>